<comment type="subcellular location">
    <subcellularLocation>
        <location evidence="5">Mitochondrion inner membrane</location>
        <topology evidence="5">Peripheral membrane protein</topology>
        <orientation evidence="5">Matrix side</orientation>
    </subcellularLocation>
</comment>
<dbReference type="PANTHER" id="PTHR14289:SF16">
    <property type="entry name" value="POLYMERASE DELTA-INTERACTING PROTEIN 2"/>
    <property type="match status" value="1"/>
</dbReference>
<dbReference type="EMBL" id="JBICCN010000143">
    <property type="protein sequence ID" value="KAL3090233.1"/>
    <property type="molecule type" value="Genomic_DNA"/>
</dbReference>
<dbReference type="PROSITE" id="PS01183">
    <property type="entry name" value="UBIE_1"/>
    <property type="match status" value="1"/>
</dbReference>
<evidence type="ECO:0000313" key="8">
    <source>
        <dbReference type="Proteomes" id="UP001620645"/>
    </source>
</evidence>
<dbReference type="Pfam" id="PF01209">
    <property type="entry name" value="Ubie_methyltran"/>
    <property type="match status" value="1"/>
</dbReference>
<dbReference type="Pfam" id="PF08755">
    <property type="entry name" value="YccV-like"/>
    <property type="match status" value="1"/>
</dbReference>
<dbReference type="InterPro" id="IPR004033">
    <property type="entry name" value="UbiE/COQ5_MeTrFase"/>
</dbReference>
<feature type="binding site" evidence="5">
    <location>
        <position position="97"/>
    </location>
    <ligand>
        <name>S-adenosyl-L-methionine</name>
        <dbReference type="ChEBI" id="CHEBI:59789"/>
    </ligand>
</feature>
<dbReference type="GO" id="GO:0031314">
    <property type="term" value="C:extrinsic component of mitochondrial inner membrane"/>
    <property type="evidence" value="ECO:0007669"/>
    <property type="project" value="UniProtKB-UniRule"/>
</dbReference>
<proteinExistence type="inferred from homology"/>
<comment type="function">
    <text evidence="5">Methyltransferase required for the conversion of 2-polyprenyl-6-methoxy-1,4-benzoquinol (DDMQH2) to 2-polyprenyl-3-methyl-6-methoxy-1,4-benzoquinol (DMQH2).</text>
</comment>
<keyword evidence="1 5" id="KW-0489">Methyltransferase</keyword>
<evidence type="ECO:0000256" key="4">
    <source>
        <dbReference type="ARBA" id="ARBA00046387"/>
    </source>
</evidence>
<keyword evidence="5" id="KW-0999">Mitochondrion inner membrane</keyword>
<accession>A0ABD2JIF1</accession>
<keyword evidence="5" id="KW-0496">Mitochondrion</keyword>
<dbReference type="InterPro" id="IPR023576">
    <property type="entry name" value="UbiE/COQ5_MeTrFase_CS"/>
</dbReference>
<dbReference type="GO" id="GO:0032259">
    <property type="term" value="P:methylation"/>
    <property type="evidence" value="ECO:0007669"/>
    <property type="project" value="UniProtKB-KW"/>
</dbReference>
<keyword evidence="5" id="KW-0831">Ubiquinone biosynthesis</keyword>
<comment type="subunit">
    <text evidence="4">Component of a multi-subunit COQ enzyme complex, composed of at least COQ3, COQ4, COQ5, COQ6, COQ7 and COQ9. Interacts with PYURF; the interaction is direct, stabilizes COQ5 protein and associates PYURF with COQ enzyme complex.</text>
</comment>
<dbReference type="SUPFAM" id="SSF141255">
    <property type="entry name" value="YccV-like"/>
    <property type="match status" value="1"/>
</dbReference>
<feature type="binding site" evidence="5">
    <location>
        <begin position="153"/>
        <end position="154"/>
    </location>
    <ligand>
        <name>S-adenosyl-L-methionine</name>
        <dbReference type="ChEBI" id="CHEBI:59789"/>
    </ligand>
</feature>
<dbReference type="CDD" id="cd02440">
    <property type="entry name" value="AdoMet_MTases"/>
    <property type="match status" value="1"/>
</dbReference>
<organism evidence="7 8">
    <name type="scientific">Heterodera schachtii</name>
    <name type="common">Sugarbeet cyst nematode worm</name>
    <name type="synonym">Tylenchus schachtii</name>
    <dbReference type="NCBI Taxonomy" id="97005"/>
    <lineage>
        <taxon>Eukaryota</taxon>
        <taxon>Metazoa</taxon>
        <taxon>Ecdysozoa</taxon>
        <taxon>Nematoda</taxon>
        <taxon>Chromadorea</taxon>
        <taxon>Rhabditida</taxon>
        <taxon>Tylenchina</taxon>
        <taxon>Tylenchomorpha</taxon>
        <taxon>Tylenchoidea</taxon>
        <taxon>Heteroderidae</taxon>
        <taxon>Heteroderinae</taxon>
        <taxon>Heterodera</taxon>
    </lineage>
</organism>
<dbReference type="SMART" id="SM00992">
    <property type="entry name" value="YccV-like"/>
    <property type="match status" value="1"/>
</dbReference>
<name>A0ABD2JIF1_HETSC</name>
<sequence length="568" mass="64783">MSELLSSNLQKSFVKFCFSRLFSLGNTRNVTTHFGFTKIDEADKQEKVRTVFANVATKYDLMNDAMSLGIHRLWKEYFVQQLNLSKDSKVLDMAGGTGDVAFRIVQEMRKQPTGKGSITVADINDNMLETGRIRATRALSPSDQARLSWVCADAENLHFEDSTYDFYTISFGIRNCTHLDKVLSEAHRVLKPNGVFACLEFGQIDNAMLRRIYDIYSFQFIPVLGQLLVGDFNSYKYLVESIRMFPSHKNRAFTTSNIRSLRFRSQRPQNELRTVGKMVAQSDSPYEKGQCFVHKLFAYRGVIIRSKNCSVFTKRISDTQTVQQEVLPFYQVLIDKDDWSEMNFETDMTTFLKSTGNREETAISGMDIVSHDEILPFEPSVSELQSPSNGSGEAAPIKHYLYDQLFKKKTGEETKRDAGVNRQRPEEEMCWIFPIAVTKQTTDFFEVQVSTFNLGSNNLNRSHSPHNWRIVLRVENSQNNTMYLRNTVLKVSSMSGEKTVSGWPNLSLTTTKPVIQLSTNISLPFPKGNNLWGKIHVQDEEGRKFELSVPAVLLENNSGMSEHSEIIH</sequence>
<evidence type="ECO:0000256" key="1">
    <source>
        <dbReference type="ARBA" id="ARBA00022603"/>
    </source>
</evidence>
<keyword evidence="5" id="KW-0472">Membrane</keyword>
<feature type="binding site" evidence="5">
    <location>
        <position position="122"/>
    </location>
    <ligand>
        <name>S-adenosyl-L-methionine</name>
        <dbReference type="ChEBI" id="CHEBI:59789"/>
    </ligand>
</feature>
<feature type="domain" description="Hemimethylated DNA-binding" evidence="6">
    <location>
        <begin position="283"/>
        <end position="416"/>
    </location>
</feature>
<evidence type="ECO:0000259" key="6">
    <source>
        <dbReference type="SMART" id="SM00992"/>
    </source>
</evidence>
<dbReference type="Gene3D" id="3.40.50.150">
    <property type="entry name" value="Vaccinia Virus protein VP39"/>
    <property type="match status" value="1"/>
</dbReference>
<dbReference type="InterPro" id="IPR011722">
    <property type="entry name" value="Hemimethylated_DNA-bd_dom"/>
</dbReference>
<dbReference type="SUPFAM" id="SSF53335">
    <property type="entry name" value="S-adenosyl-L-methionine-dependent methyltransferases"/>
    <property type="match status" value="1"/>
</dbReference>
<dbReference type="GO" id="GO:0008425">
    <property type="term" value="F:2-methoxy-6-polyprenyl-1,4-benzoquinol methyltransferase activity"/>
    <property type="evidence" value="ECO:0007669"/>
    <property type="project" value="UniProtKB-UniRule"/>
</dbReference>
<evidence type="ECO:0000256" key="5">
    <source>
        <dbReference type="HAMAP-Rule" id="MF_03191"/>
    </source>
</evidence>
<dbReference type="HAMAP" id="MF_01813">
    <property type="entry name" value="MenG_UbiE_methyltr"/>
    <property type="match status" value="1"/>
</dbReference>
<keyword evidence="3 5" id="KW-0949">S-adenosyl-L-methionine</keyword>
<dbReference type="PROSITE" id="PS51608">
    <property type="entry name" value="SAM_MT_UBIE"/>
    <property type="match status" value="1"/>
</dbReference>
<evidence type="ECO:0000256" key="2">
    <source>
        <dbReference type="ARBA" id="ARBA00022679"/>
    </source>
</evidence>
<evidence type="ECO:0000256" key="3">
    <source>
        <dbReference type="ARBA" id="ARBA00022691"/>
    </source>
</evidence>
<gene>
    <name evidence="7" type="ORF">niasHS_006685</name>
</gene>
<dbReference type="InterPro" id="IPR036623">
    <property type="entry name" value="Hemimethylated_DNA-bd_sf"/>
</dbReference>
<comment type="caution">
    <text evidence="7">The sequence shown here is derived from an EMBL/GenBank/DDBJ whole genome shotgun (WGS) entry which is preliminary data.</text>
</comment>
<dbReference type="PANTHER" id="PTHR14289">
    <property type="entry name" value="F-BOX ONLY PROTEIN 3"/>
    <property type="match status" value="1"/>
</dbReference>
<dbReference type="InterPro" id="IPR029063">
    <property type="entry name" value="SAM-dependent_MTases_sf"/>
</dbReference>
<protein>
    <recommendedName>
        <fullName evidence="5">2-methoxy-6-polyprenyl-1,4-benzoquinol methylase, mitochondrial</fullName>
        <ecNumber evidence="5">2.1.1.201</ecNumber>
    </recommendedName>
    <alternativeName>
        <fullName evidence="5">Ubiquinone biosynthesis methyltransferase COQ5</fullName>
    </alternativeName>
</protein>
<comment type="pathway">
    <text evidence="5">Cofactor biosynthesis; ubiquinone biosynthesis.</text>
</comment>
<reference evidence="7 8" key="1">
    <citation type="submission" date="2024-10" db="EMBL/GenBank/DDBJ databases">
        <authorList>
            <person name="Kim D."/>
        </authorList>
    </citation>
    <scope>NUCLEOTIDE SEQUENCE [LARGE SCALE GENOMIC DNA]</scope>
    <source>
        <strain evidence="7">Taebaek</strain>
    </source>
</reference>
<keyword evidence="2 5" id="KW-0808">Transferase</keyword>
<dbReference type="AlphaFoldDB" id="A0ABD2JIF1"/>
<keyword evidence="8" id="KW-1185">Reference proteome</keyword>
<dbReference type="NCBIfam" id="TIGR01934">
    <property type="entry name" value="MenG_MenH_UbiE"/>
    <property type="match status" value="1"/>
</dbReference>
<comment type="catalytic activity">
    <reaction evidence="5">
        <text>a 2-methoxy-6-(all-trans-polyprenyl)benzene-1,4-diol + S-adenosyl-L-methionine = a 5-methoxy-2-methyl-3-(all-trans-polyprenyl)benzene-1,4-diol + S-adenosyl-L-homocysteine + H(+)</text>
        <dbReference type="Rhea" id="RHEA:28286"/>
        <dbReference type="Rhea" id="RHEA-COMP:10858"/>
        <dbReference type="Rhea" id="RHEA-COMP:10859"/>
        <dbReference type="ChEBI" id="CHEBI:15378"/>
        <dbReference type="ChEBI" id="CHEBI:57856"/>
        <dbReference type="ChEBI" id="CHEBI:59789"/>
        <dbReference type="ChEBI" id="CHEBI:84166"/>
        <dbReference type="ChEBI" id="CHEBI:84167"/>
        <dbReference type="EC" id="2.1.1.201"/>
    </reaction>
</comment>
<comment type="similarity">
    <text evidence="5">Belongs to the class I-like SAM-binding methyltransferase superfamily. MenG/UbiE family.</text>
</comment>
<feature type="binding site" evidence="5">
    <location>
        <position position="170"/>
    </location>
    <ligand>
        <name>S-adenosyl-L-methionine</name>
        <dbReference type="ChEBI" id="CHEBI:59789"/>
    </ligand>
</feature>
<dbReference type="EC" id="2.1.1.201" evidence="5"/>
<dbReference type="Proteomes" id="UP001620645">
    <property type="component" value="Unassembled WGS sequence"/>
</dbReference>
<evidence type="ECO:0000313" key="7">
    <source>
        <dbReference type="EMBL" id="KAL3090233.1"/>
    </source>
</evidence>
<dbReference type="Gene3D" id="2.30.30.390">
    <property type="entry name" value="Hemimethylated DNA-binding domain"/>
    <property type="match status" value="1"/>
</dbReference>